<comment type="caution">
    <text evidence="2">The sequence shown here is derived from an EMBL/GenBank/DDBJ whole genome shotgun (WGS) entry which is preliminary data.</text>
</comment>
<keyword evidence="3" id="KW-1185">Reference proteome</keyword>
<dbReference type="EMBL" id="VSRR010034611">
    <property type="protein sequence ID" value="MPC72365.1"/>
    <property type="molecule type" value="Genomic_DNA"/>
</dbReference>
<evidence type="ECO:0000256" key="1">
    <source>
        <dbReference type="SAM" id="MobiDB-lite"/>
    </source>
</evidence>
<feature type="region of interest" description="Disordered" evidence="1">
    <location>
        <begin position="128"/>
        <end position="150"/>
    </location>
</feature>
<evidence type="ECO:0000313" key="3">
    <source>
        <dbReference type="Proteomes" id="UP000324222"/>
    </source>
</evidence>
<accession>A0A5B7HRK8</accession>
<protein>
    <submittedName>
        <fullName evidence="2">Uncharacterized protein</fullName>
    </submittedName>
</protein>
<sequence>MVIITSSPSEPLALPQHCLVCVATCDLAVACVHHTDTLTCVSPSSECECCLFQTPHSGNTLPQHKPIFEVLVSAVPASQHNSHQPSNIRSTQHHHLCAWGRLVTDISLVASNTTSDRDSHHCEAHTANTSLLQHSPRENDTHTTVQNLNK</sequence>
<dbReference type="Proteomes" id="UP000324222">
    <property type="component" value="Unassembled WGS sequence"/>
</dbReference>
<dbReference type="AlphaFoldDB" id="A0A5B7HRK8"/>
<organism evidence="2 3">
    <name type="scientific">Portunus trituberculatus</name>
    <name type="common">Swimming crab</name>
    <name type="synonym">Neptunus trituberculatus</name>
    <dbReference type="NCBI Taxonomy" id="210409"/>
    <lineage>
        <taxon>Eukaryota</taxon>
        <taxon>Metazoa</taxon>
        <taxon>Ecdysozoa</taxon>
        <taxon>Arthropoda</taxon>
        <taxon>Crustacea</taxon>
        <taxon>Multicrustacea</taxon>
        <taxon>Malacostraca</taxon>
        <taxon>Eumalacostraca</taxon>
        <taxon>Eucarida</taxon>
        <taxon>Decapoda</taxon>
        <taxon>Pleocyemata</taxon>
        <taxon>Brachyura</taxon>
        <taxon>Eubrachyura</taxon>
        <taxon>Portunoidea</taxon>
        <taxon>Portunidae</taxon>
        <taxon>Portuninae</taxon>
        <taxon>Portunus</taxon>
    </lineage>
</organism>
<gene>
    <name evidence="2" type="ORF">E2C01_066669</name>
</gene>
<evidence type="ECO:0000313" key="2">
    <source>
        <dbReference type="EMBL" id="MPC72365.1"/>
    </source>
</evidence>
<name>A0A5B7HRK8_PORTR</name>
<reference evidence="2 3" key="1">
    <citation type="submission" date="2019-05" db="EMBL/GenBank/DDBJ databases">
        <title>Another draft genome of Portunus trituberculatus and its Hox gene families provides insights of decapod evolution.</title>
        <authorList>
            <person name="Jeong J.-H."/>
            <person name="Song I."/>
            <person name="Kim S."/>
            <person name="Choi T."/>
            <person name="Kim D."/>
            <person name="Ryu S."/>
            <person name="Kim W."/>
        </authorList>
    </citation>
    <scope>NUCLEOTIDE SEQUENCE [LARGE SCALE GENOMIC DNA]</scope>
    <source>
        <tissue evidence="2">Muscle</tissue>
    </source>
</reference>
<proteinExistence type="predicted"/>